<sequence length="306" mass="32659">MHDTYAIQAMSMRYKTLRSPCMKVLIVPNYARSAAVQAATELTSWLENEAIGVIWAHDKKKFLHATTSAESCDLVVSLGGDGTLLRAANIIGYAEVPLLGLSFGHVGFLTAADSNNIVKTLASALAGEMHVSRRMTLAIELQTLDTTTDAPETTQYFALNELSLTRGPEGDIIAFSIDVSGNHIDTLRGDGVVVATATGSTGYSLSAGGPIVHPDFRGMIVTPIAAHTISARTFLTSPSDVVEITPSQDRPAARSAFVDGQLVSKDKLVEKVCVRRGKGDIILLDGGPSSFYRSVSRVFYGRAAQQ</sequence>
<comment type="caution">
    <text evidence="6">Lacks conserved residue(s) required for the propagation of feature annotation.</text>
</comment>
<evidence type="ECO:0000256" key="5">
    <source>
        <dbReference type="ARBA" id="ARBA00047925"/>
    </source>
</evidence>
<feature type="binding site" evidence="6">
    <location>
        <begin position="81"/>
        <end position="82"/>
    </location>
    <ligand>
        <name>NAD(+)</name>
        <dbReference type="ChEBI" id="CHEBI:57540"/>
    </ligand>
</feature>
<dbReference type="InterPro" id="IPR016064">
    <property type="entry name" value="NAD/diacylglycerol_kinase_sf"/>
</dbReference>
<keyword evidence="6" id="KW-0067">ATP-binding</keyword>
<comment type="caution">
    <text evidence="7">The sequence shown here is derived from an EMBL/GenBank/DDBJ whole genome shotgun (WGS) entry which is preliminary data.</text>
</comment>
<evidence type="ECO:0000313" key="8">
    <source>
        <dbReference type="Proteomes" id="UP000070675"/>
    </source>
</evidence>
<dbReference type="EC" id="2.7.1.23" evidence="6"/>
<comment type="subcellular location">
    <subcellularLocation>
        <location evidence="6">Cytoplasm</location>
    </subcellularLocation>
</comment>
<dbReference type="InterPro" id="IPR017438">
    <property type="entry name" value="ATP-NAD_kinase_N"/>
</dbReference>
<comment type="similarity">
    <text evidence="6">Belongs to the NAD kinase family.</text>
</comment>
<gene>
    <name evidence="6" type="primary">nadK</name>
    <name evidence="7" type="ORF">HMPREF3192_00768</name>
</gene>
<proteinExistence type="inferred from homology"/>
<evidence type="ECO:0000256" key="1">
    <source>
        <dbReference type="ARBA" id="ARBA00022679"/>
    </source>
</evidence>
<feature type="binding site" evidence="6">
    <location>
        <begin position="201"/>
        <end position="206"/>
    </location>
    <ligand>
        <name>NAD(+)</name>
        <dbReference type="ChEBI" id="CHEBI:57540"/>
    </ligand>
</feature>
<dbReference type="EMBL" id="LSCR01000012">
    <property type="protein sequence ID" value="KXB34669.1"/>
    <property type="molecule type" value="Genomic_DNA"/>
</dbReference>
<protein>
    <recommendedName>
        <fullName evidence="6">NAD kinase</fullName>
        <ecNumber evidence="6">2.7.1.23</ecNumber>
    </recommendedName>
    <alternativeName>
        <fullName evidence="6">ATP-dependent NAD kinase</fullName>
    </alternativeName>
</protein>
<reference evidence="8" key="1">
    <citation type="submission" date="2016-01" db="EMBL/GenBank/DDBJ databases">
        <authorList>
            <person name="Mitreva M."/>
            <person name="Pepin K.H."/>
            <person name="Mihindukulasuriya K.A."/>
            <person name="Fulton R."/>
            <person name="Fronick C."/>
            <person name="O'Laughlin M."/>
            <person name="Miner T."/>
            <person name="Herter B."/>
            <person name="Rosa B.A."/>
            <person name="Cordes M."/>
            <person name="Tomlinson C."/>
            <person name="Wollam A."/>
            <person name="Palsikar V.B."/>
            <person name="Mardis E.R."/>
            <person name="Wilson R.K."/>
        </authorList>
    </citation>
    <scope>NUCLEOTIDE SEQUENCE [LARGE SCALE GENOMIC DNA]</scope>
    <source>
        <strain evidence="8">DNF00019</strain>
    </source>
</reference>
<keyword evidence="6" id="KW-0963">Cytoplasm</keyword>
<keyword evidence="8" id="KW-1185">Reference proteome</keyword>
<feature type="binding site" evidence="6">
    <location>
        <begin position="160"/>
        <end position="161"/>
    </location>
    <ligand>
        <name>NAD(+)</name>
        <dbReference type="ChEBI" id="CHEBI:57540"/>
    </ligand>
</feature>
<dbReference type="GO" id="GO:0006741">
    <property type="term" value="P:NADP+ biosynthetic process"/>
    <property type="evidence" value="ECO:0007669"/>
    <property type="project" value="UniProtKB-UniRule"/>
</dbReference>
<dbReference type="Gene3D" id="2.60.200.30">
    <property type="entry name" value="Probable inorganic polyphosphate/atp-NAD kinase, domain 2"/>
    <property type="match status" value="1"/>
</dbReference>
<evidence type="ECO:0000256" key="4">
    <source>
        <dbReference type="ARBA" id="ARBA00023027"/>
    </source>
</evidence>
<feature type="binding site" evidence="6">
    <location>
        <position position="225"/>
    </location>
    <ligand>
        <name>NAD(+)</name>
        <dbReference type="ChEBI" id="CHEBI:57540"/>
    </ligand>
</feature>
<dbReference type="GO" id="GO:0005524">
    <property type="term" value="F:ATP binding"/>
    <property type="evidence" value="ECO:0007669"/>
    <property type="project" value="UniProtKB-KW"/>
</dbReference>
<feature type="binding site" evidence="6">
    <location>
        <position position="188"/>
    </location>
    <ligand>
        <name>NAD(+)</name>
        <dbReference type="ChEBI" id="CHEBI:57540"/>
    </ligand>
</feature>
<comment type="function">
    <text evidence="6">Involved in the regulation of the intracellular balance of NAD and NADP, and is a key enzyme in the biosynthesis of NADP. Catalyzes specifically the phosphorylation on 2'-hydroxyl of the adenosine moiety of NAD to yield NADP.</text>
</comment>
<feature type="binding site" evidence="6">
    <location>
        <position position="261"/>
    </location>
    <ligand>
        <name>NAD(+)</name>
        <dbReference type="ChEBI" id="CHEBI:57540"/>
    </ligand>
</feature>
<organism evidence="7 8">
    <name type="scientific">Atopobium deltae</name>
    <dbReference type="NCBI Taxonomy" id="1393034"/>
    <lineage>
        <taxon>Bacteria</taxon>
        <taxon>Bacillati</taxon>
        <taxon>Actinomycetota</taxon>
        <taxon>Coriobacteriia</taxon>
        <taxon>Coriobacteriales</taxon>
        <taxon>Atopobiaceae</taxon>
        <taxon>Atopobium</taxon>
    </lineage>
</organism>
<evidence type="ECO:0000313" key="7">
    <source>
        <dbReference type="EMBL" id="KXB34669.1"/>
    </source>
</evidence>
<keyword evidence="4 6" id="KW-0520">NAD</keyword>
<keyword evidence="6" id="KW-0547">Nucleotide-binding</keyword>
<dbReference type="InterPro" id="IPR002504">
    <property type="entry name" value="NADK"/>
</dbReference>
<feature type="binding site" evidence="6">
    <location>
        <position position="86"/>
    </location>
    <ligand>
        <name>NAD(+)</name>
        <dbReference type="ChEBI" id="CHEBI:57540"/>
    </ligand>
</feature>
<evidence type="ECO:0000256" key="2">
    <source>
        <dbReference type="ARBA" id="ARBA00022777"/>
    </source>
</evidence>
<dbReference type="Pfam" id="PF20143">
    <property type="entry name" value="NAD_kinase_C"/>
    <property type="match status" value="1"/>
</dbReference>
<keyword evidence="1 6" id="KW-0808">Transferase</keyword>
<dbReference type="GO" id="GO:0005737">
    <property type="term" value="C:cytoplasm"/>
    <property type="evidence" value="ECO:0007669"/>
    <property type="project" value="UniProtKB-SubCell"/>
</dbReference>
<keyword evidence="2 6" id="KW-0418">Kinase</keyword>
<keyword evidence="3 6" id="KW-0521">NADP</keyword>
<feature type="active site" description="Proton acceptor" evidence="6">
    <location>
        <position position="81"/>
    </location>
</feature>
<dbReference type="GO" id="GO:0046872">
    <property type="term" value="F:metal ion binding"/>
    <property type="evidence" value="ECO:0007669"/>
    <property type="project" value="UniProtKB-UniRule"/>
</dbReference>
<evidence type="ECO:0000256" key="3">
    <source>
        <dbReference type="ARBA" id="ARBA00022857"/>
    </source>
</evidence>
<dbReference type="AlphaFoldDB" id="A0A133XUU5"/>
<dbReference type="PANTHER" id="PTHR20275:SF0">
    <property type="entry name" value="NAD KINASE"/>
    <property type="match status" value="1"/>
</dbReference>
<dbReference type="GO" id="GO:0003951">
    <property type="term" value="F:NAD+ kinase activity"/>
    <property type="evidence" value="ECO:0007669"/>
    <property type="project" value="UniProtKB-UniRule"/>
</dbReference>
<dbReference type="InterPro" id="IPR017437">
    <property type="entry name" value="ATP-NAD_kinase_PpnK-typ_C"/>
</dbReference>
<dbReference type="PANTHER" id="PTHR20275">
    <property type="entry name" value="NAD KINASE"/>
    <property type="match status" value="1"/>
</dbReference>
<feature type="binding site" evidence="6">
    <location>
        <position position="190"/>
    </location>
    <ligand>
        <name>NAD(+)</name>
        <dbReference type="ChEBI" id="CHEBI:57540"/>
    </ligand>
</feature>
<dbReference type="Proteomes" id="UP000070675">
    <property type="component" value="Unassembled WGS sequence"/>
</dbReference>
<comment type="catalytic activity">
    <reaction evidence="5 6">
        <text>NAD(+) + ATP = ADP + NADP(+) + H(+)</text>
        <dbReference type="Rhea" id="RHEA:18629"/>
        <dbReference type="ChEBI" id="CHEBI:15378"/>
        <dbReference type="ChEBI" id="CHEBI:30616"/>
        <dbReference type="ChEBI" id="CHEBI:57540"/>
        <dbReference type="ChEBI" id="CHEBI:58349"/>
        <dbReference type="ChEBI" id="CHEBI:456216"/>
        <dbReference type="EC" id="2.7.1.23"/>
    </reaction>
</comment>
<dbReference type="GO" id="GO:0051287">
    <property type="term" value="F:NAD binding"/>
    <property type="evidence" value="ECO:0007669"/>
    <property type="project" value="UniProtKB-ARBA"/>
</dbReference>
<dbReference type="SUPFAM" id="SSF111331">
    <property type="entry name" value="NAD kinase/diacylglycerol kinase-like"/>
    <property type="match status" value="1"/>
</dbReference>
<dbReference type="PATRIC" id="fig|1393034.3.peg.744"/>
<dbReference type="GO" id="GO:0019674">
    <property type="term" value="P:NAD+ metabolic process"/>
    <property type="evidence" value="ECO:0007669"/>
    <property type="project" value="InterPro"/>
</dbReference>
<name>A0A133XUU5_9ACTN</name>
<evidence type="ECO:0000256" key="6">
    <source>
        <dbReference type="HAMAP-Rule" id="MF_00361"/>
    </source>
</evidence>
<dbReference type="Gene3D" id="3.40.50.10330">
    <property type="entry name" value="Probable inorganic polyphosphate/atp-NAD kinase, domain 1"/>
    <property type="match status" value="1"/>
</dbReference>
<dbReference type="STRING" id="1393034.HMPREF3192_00768"/>
<dbReference type="HAMAP" id="MF_00361">
    <property type="entry name" value="NAD_kinase"/>
    <property type="match status" value="1"/>
</dbReference>
<dbReference type="Pfam" id="PF01513">
    <property type="entry name" value="NAD_kinase"/>
    <property type="match status" value="1"/>
</dbReference>
<comment type="cofactor">
    <cofactor evidence="6">
        <name>a divalent metal cation</name>
        <dbReference type="ChEBI" id="CHEBI:60240"/>
    </cofactor>
</comment>
<accession>A0A133XUU5</accession>